<evidence type="ECO:0000256" key="1">
    <source>
        <dbReference type="SAM" id="MobiDB-lite"/>
    </source>
</evidence>
<protein>
    <recommendedName>
        <fullName evidence="4">F-box domain-containing protein</fullName>
    </recommendedName>
</protein>
<proteinExistence type="predicted"/>
<evidence type="ECO:0008006" key="4">
    <source>
        <dbReference type="Google" id="ProtNLM"/>
    </source>
</evidence>
<dbReference type="OrthoDB" id="2427577at2759"/>
<sequence length="800" mass="89689">MTNASKPALPMEIIEAVIWRVPDVATLYSLLTVHRSLFKATVRRLYFNPLEMVVQTRDWGRSLRLLVAVPGACGHAGKSEYYMSKHPPIPEDQLRAVTMMDYFSFMRELAFPPMITDSQFCNGQGPKEMAELLGSSQATDSEAMPALYHLAILWNLAMGRLAQLVKIQIPMWGTVPYLMAVSRMTNVRSVVFDERFETVPGLQDVLAMSDRVLMFCTSFEAYHGAGKLQQIEFFGGSSSSVSQDEMARRRAVEDYMLGQVQAPLAAAAASAAASATPRLISELNLHRLEEAEQMGRGWDLTRVKAILLDRTTVLGQSATTMSPIIHPGELLQRCRGLNQLRCAIDRNDAFTWAVQEANEAQTSAVQRALFVDLQKADLACPQDVLPTILDDVLTGFGRSLHDLSLCAMSPDTLGVTGKATKTALGANWDLARVQRLTIQGSPTFDFHAEAFKHCPSLETLEVSLTTRDKYDSALLQPQPIWTTMPHLRVLTLDGMLALKFHPESLRHMPQLEELILGGNVRLTDHNQIYNNRPHRNVRGSPVMPGKPGPLPFSPRWTWDWSMPKLRELSLRGAFAAMIDFKWLSHCPNLEALLLDNAEIGIALNFFPLLQSYLLEETFYRVAGLESLGSRRFGKDSSGSSTKLRVVCISGRWHIGEDDIRRIVTSVAPNLVCLVLSGCFGYETSNLVQIAEEHAYLRHVSADDSVDRDEAKELGLLRIRNDDDDEDEEEEEKEEEGKEDVVIDEEDKMDPELHFLSGSQSLPTKDESAAMSRFGYKARDGHCRYKFENDIYYSSRRRTAL</sequence>
<dbReference type="EMBL" id="JAAAJB010000144">
    <property type="protein sequence ID" value="KAG0264222.1"/>
    <property type="molecule type" value="Genomic_DNA"/>
</dbReference>
<gene>
    <name evidence="2" type="ORF">DFQ27_001341</name>
</gene>
<comment type="caution">
    <text evidence="2">The sequence shown here is derived from an EMBL/GenBank/DDBJ whole genome shotgun (WGS) entry which is preliminary data.</text>
</comment>
<evidence type="ECO:0000313" key="3">
    <source>
        <dbReference type="Proteomes" id="UP000807716"/>
    </source>
</evidence>
<dbReference type="SUPFAM" id="SSF52047">
    <property type="entry name" value="RNI-like"/>
    <property type="match status" value="1"/>
</dbReference>
<organism evidence="2 3">
    <name type="scientific">Actinomortierella ambigua</name>
    <dbReference type="NCBI Taxonomy" id="1343610"/>
    <lineage>
        <taxon>Eukaryota</taxon>
        <taxon>Fungi</taxon>
        <taxon>Fungi incertae sedis</taxon>
        <taxon>Mucoromycota</taxon>
        <taxon>Mortierellomycotina</taxon>
        <taxon>Mortierellomycetes</taxon>
        <taxon>Mortierellales</taxon>
        <taxon>Mortierellaceae</taxon>
        <taxon>Actinomortierella</taxon>
    </lineage>
</organism>
<dbReference type="AlphaFoldDB" id="A0A9P6QF99"/>
<feature type="compositionally biased region" description="Acidic residues" evidence="1">
    <location>
        <begin position="721"/>
        <end position="733"/>
    </location>
</feature>
<dbReference type="Proteomes" id="UP000807716">
    <property type="component" value="Unassembled WGS sequence"/>
</dbReference>
<dbReference type="Gene3D" id="3.80.10.10">
    <property type="entry name" value="Ribonuclease Inhibitor"/>
    <property type="match status" value="1"/>
</dbReference>
<name>A0A9P6QF99_9FUNG</name>
<evidence type="ECO:0000313" key="2">
    <source>
        <dbReference type="EMBL" id="KAG0264222.1"/>
    </source>
</evidence>
<keyword evidence="3" id="KW-1185">Reference proteome</keyword>
<accession>A0A9P6QF99</accession>
<feature type="region of interest" description="Disordered" evidence="1">
    <location>
        <begin position="720"/>
        <end position="744"/>
    </location>
</feature>
<reference evidence="2" key="1">
    <citation type="journal article" date="2020" name="Fungal Divers.">
        <title>Resolving the Mortierellaceae phylogeny through synthesis of multi-gene phylogenetics and phylogenomics.</title>
        <authorList>
            <person name="Vandepol N."/>
            <person name="Liber J."/>
            <person name="Desiro A."/>
            <person name="Na H."/>
            <person name="Kennedy M."/>
            <person name="Barry K."/>
            <person name="Grigoriev I.V."/>
            <person name="Miller A.N."/>
            <person name="O'Donnell K."/>
            <person name="Stajich J.E."/>
            <person name="Bonito G."/>
        </authorList>
    </citation>
    <scope>NUCLEOTIDE SEQUENCE</scope>
    <source>
        <strain evidence="2">BC1065</strain>
    </source>
</reference>
<dbReference type="InterPro" id="IPR032675">
    <property type="entry name" value="LRR_dom_sf"/>
</dbReference>